<dbReference type="Proteomes" id="UP000076874">
    <property type="component" value="Unassembled WGS sequence"/>
</dbReference>
<name>A0A167WEP5_9HYPO</name>
<evidence type="ECO:0000256" key="2">
    <source>
        <dbReference type="ARBA" id="ARBA00022630"/>
    </source>
</evidence>
<dbReference type="InterPro" id="IPR050493">
    <property type="entry name" value="FAD-dep_Monooxygenase_BioMet"/>
</dbReference>
<keyword evidence="4" id="KW-0560">Oxidoreductase</keyword>
<proteinExistence type="inferred from homology"/>
<dbReference type="PANTHER" id="PTHR13789">
    <property type="entry name" value="MONOOXYGENASE"/>
    <property type="match status" value="1"/>
</dbReference>
<dbReference type="Gene3D" id="3.50.50.60">
    <property type="entry name" value="FAD/NAD(P)-binding domain"/>
    <property type="match status" value="1"/>
</dbReference>
<keyword evidence="5 8" id="KW-0503">Monooxygenase</keyword>
<dbReference type="Pfam" id="PF01494">
    <property type="entry name" value="FAD_binding_3"/>
    <property type="match status" value="1"/>
</dbReference>
<evidence type="ECO:0000256" key="6">
    <source>
        <dbReference type="SAM" id="MobiDB-lite"/>
    </source>
</evidence>
<comment type="caution">
    <text evidence="8">The sequence shown here is derived from an EMBL/GenBank/DDBJ whole genome shotgun (WGS) entry which is preliminary data.</text>
</comment>
<feature type="compositionally biased region" description="Basic and acidic residues" evidence="6">
    <location>
        <begin position="198"/>
        <end position="213"/>
    </location>
</feature>
<dbReference type="InterPro" id="IPR002938">
    <property type="entry name" value="FAD-bd"/>
</dbReference>
<reference evidence="8 9" key="1">
    <citation type="journal article" date="2016" name="Genome Biol. Evol.">
        <title>Divergent and convergent evolution of fungal pathogenicity.</title>
        <authorList>
            <person name="Shang Y."/>
            <person name="Xiao G."/>
            <person name="Zheng P."/>
            <person name="Cen K."/>
            <person name="Zhan S."/>
            <person name="Wang C."/>
        </authorList>
    </citation>
    <scope>NUCLEOTIDE SEQUENCE [LARGE SCALE GENOMIC DNA]</scope>
    <source>
        <strain evidence="8 9">RCEF 264</strain>
    </source>
</reference>
<evidence type="ECO:0000313" key="9">
    <source>
        <dbReference type="Proteomes" id="UP000076874"/>
    </source>
</evidence>
<protein>
    <submittedName>
        <fullName evidence="8">Salicylate hydroxylase (Salicylate 1-monooxygenase)</fullName>
    </submittedName>
</protein>
<gene>
    <name evidence="8" type="ORF">SPI_03852</name>
</gene>
<feature type="region of interest" description="Disordered" evidence="6">
    <location>
        <begin position="198"/>
        <end position="217"/>
    </location>
</feature>
<dbReference type="OrthoDB" id="16820at2759"/>
<dbReference type="InterPro" id="IPR036188">
    <property type="entry name" value="FAD/NAD-bd_sf"/>
</dbReference>
<evidence type="ECO:0000313" key="8">
    <source>
        <dbReference type="EMBL" id="OAA63689.1"/>
    </source>
</evidence>
<dbReference type="SUPFAM" id="SSF51905">
    <property type="entry name" value="FAD/NAD(P)-binding domain"/>
    <property type="match status" value="1"/>
</dbReference>
<dbReference type="EMBL" id="AZHD01000005">
    <property type="protein sequence ID" value="OAA63689.1"/>
    <property type="molecule type" value="Genomic_DNA"/>
</dbReference>
<evidence type="ECO:0000256" key="4">
    <source>
        <dbReference type="ARBA" id="ARBA00023002"/>
    </source>
</evidence>
<feature type="region of interest" description="Disordered" evidence="6">
    <location>
        <begin position="1"/>
        <end position="27"/>
    </location>
</feature>
<accession>A0A167WEP5</accession>
<evidence type="ECO:0000259" key="7">
    <source>
        <dbReference type="Pfam" id="PF01494"/>
    </source>
</evidence>
<dbReference type="GO" id="GO:0004497">
    <property type="term" value="F:monooxygenase activity"/>
    <property type="evidence" value="ECO:0007669"/>
    <property type="project" value="UniProtKB-KW"/>
</dbReference>
<dbReference type="AlphaFoldDB" id="A0A167WEP5"/>
<dbReference type="STRING" id="1081102.A0A167WEP5"/>
<organism evidence="8 9">
    <name type="scientific">Niveomyces insectorum RCEF 264</name>
    <dbReference type="NCBI Taxonomy" id="1081102"/>
    <lineage>
        <taxon>Eukaryota</taxon>
        <taxon>Fungi</taxon>
        <taxon>Dikarya</taxon>
        <taxon>Ascomycota</taxon>
        <taxon>Pezizomycotina</taxon>
        <taxon>Sordariomycetes</taxon>
        <taxon>Hypocreomycetidae</taxon>
        <taxon>Hypocreales</taxon>
        <taxon>Cordycipitaceae</taxon>
        <taxon>Niveomyces</taxon>
    </lineage>
</organism>
<evidence type="ECO:0000256" key="5">
    <source>
        <dbReference type="ARBA" id="ARBA00023033"/>
    </source>
</evidence>
<evidence type="ECO:0000256" key="1">
    <source>
        <dbReference type="ARBA" id="ARBA00007992"/>
    </source>
</evidence>
<keyword evidence="9" id="KW-1185">Reference proteome</keyword>
<keyword evidence="2" id="KW-0285">Flavoprotein</keyword>
<dbReference type="GO" id="GO:0071949">
    <property type="term" value="F:FAD binding"/>
    <property type="evidence" value="ECO:0007669"/>
    <property type="project" value="InterPro"/>
</dbReference>
<dbReference type="PANTHER" id="PTHR13789:SF309">
    <property type="entry name" value="PUTATIVE (AFU_ORTHOLOGUE AFUA_6G14510)-RELATED"/>
    <property type="match status" value="1"/>
</dbReference>
<dbReference type="PRINTS" id="PR00420">
    <property type="entry name" value="RNGMNOXGNASE"/>
</dbReference>
<feature type="domain" description="FAD-binding" evidence="7">
    <location>
        <begin position="224"/>
        <end position="416"/>
    </location>
</feature>
<keyword evidence="3" id="KW-0274">FAD</keyword>
<comment type="similarity">
    <text evidence="1">Belongs to the paxM FAD-dependent monooxygenase family.</text>
</comment>
<sequence>MATDTNRSNGAGPIQPPPGEDNHQIYGVYPTTGYKPSNKFYPIDIGYVPPEARGASPPLRIAIVGGGLAGAAAAGCLARLPNVDVKVYERSDAIREVGALIGVMVSGMKVLARMLSPANFDELQRICYRGENVDGINHRHWRTGEILTTAISPHTPRHLQEGRTSRVALHRVLMNEIPDEAAVFRYGKHVVRVEKTPREHDAHNGQGEQHDTNGPDAGSTEMKLHFADGGTASADVVVAADGLYSKLRNQYFPNRKVRYLGRVSYRHIVPWETIQHIQGLPKDTSSWRRNGEVAFMSPIGTGGYSFTCMVIETEEYAASLRWAKSIGPDGLRRLREHHFAEWDPIINEVLAAFPDMDAYPLEAAPWVKDLAQDDALAFVGDAAHPTAGGGGVGSSLAFADVRALYLSLWRSYNSQGPANPAAPPYDIPYALHLYNETRSALLQRVERQIRYDHQDAAYIAAAGDDEEEWIRRYRERFTINWFILEDEVDAKWQDVEAEERHLYPQKQKLANQNVVNGV</sequence>
<evidence type="ECO:0000256" key="3">
    <source>
        <dbReference type="ARBA" id="ARBA00022827"/>
    </source>
</evidence>